<comment type="similarity">
    <text evidence="2">Belongs to the EamA transporter family.</text>
</comment>
<dbReference type="EMBL" id="NFDE01000050">
    <property type="protein sequence ID" value="OTX88616.1"/>
    <property type="molecule type" value="Genomic_DNA"/>
</dbReference>
<feature type="transmembrane region" description="Helical" evidence="7">
    <location>
        <begin position="35"/>
        <end position="53"/>
    </location>
</feature>
<dbReference type="SUPFAM" id="SSF103481">
    <property type="entry name" value="Multidrug resistance efflux transporter EmrE"/>
    <property type="match status" value="2"/>
</dbReference>
<dbReference type="InterPro" id="IPR000620">
    <property type="entry name" value="EamA_dom"/>
</dbReference>
<feature type="transmembrane region" description="Helical" evidence="7">
    <location>
        <begin position="120"/>
        <end position="137"/>
    </location>
</feature>
<feature type="transmembrane region" description="Helical" evidence="7">
    <location>
        <begin position="207"/>
        <end position="227"/>
    </location>
</feature>
<reference evidence="9 10" key="1">
    <citation type="submission" date="2016-10" db="EMBL/GenBank/DDBJ databases">
        <title>Comparative genomics of Bacillus thuringiensis reveals a path to pathogens against multiple invertebrate hosts.</title>
        <authorList>
            <person name="Zheng J."/>
            <person name="Gao Q."/>
            <person name="Liu H."/>
            <person name="Peng D."/>
            <person name="Ruan L."/>
            <person name="Sun M."/>
        </authorList>
    </citation>
    <scope>NUCLEOTIDE SEQUENCE [LARGE SCALE GENOMIC DNA]</scope>
    <source>
        <strain evidence="9">BGSC 4BK1</strain>
    </source>
</reference>
<keyword evidence="5 7" id="KW-1133">Transmembrane helix</keyword>
<keyword evidence="3" id="KW-1003">Cell membrane</keyword>
<feature type="domain" description="EamA" evidence="8">
    <location>
        <begin position="6"/>
        <end position="136"/>
    </location>
</feature>
<gene>
    <name evidence="9" type="ORF">BK730_15695</name>
</gene>
<feature type="transmembrane region" description="Helical" evidence="7">
    <location>
        <begin position="94"/>
        <end position="113"/>
    </location>
</feature>
<evidence type="ECO:0000256" key="3">
    <source>
        <dbReference type="ARBA" id="ARBA00022475"/>
    </source>
</evidence>
<evidence type="ECO:0000259" key="8">
    <source>
        <dbReference type="Pfam" id="PF00892"/>
    </source>
</evidence>
<feature type="transmembrane region" description="Helical" evidence="7">
    <location>
        <begin position="65"/>
        <end position="82"/>
    </location>
</feature>
<name>A0A242Z7B1_9BACI</name>
<dbReference type="PANTHER" id="PTHR42920:SF5">
    <property type="entry name" value="EAMA DOMAIN-CONTAINING PROTEIN"/>
    <property type="match status" value="1"/>
</dbReference>
<dbReference type="RefSeq" id="WP_088092857.1">
    <property type="nucleotide sequence ID" value="NZ_JARMNH010000021.1"/>
</dbReference>
<dbReference type="GO" id="GO:0005886">
    <property type="term" value="C:plasma membrane"/>
    <property type="evidence" value="ECO:0007669"/>
    <property type="project" value="UniProtKB-SubCell"/>
</dbReference>
<evidence type="ECO:0000256" key="2">
    <source>
        <dbReference type="ARBA" id="ARBA00007362"/>
    </source>
</evidence>
<proteinExistence type="inferred from homology"/>
<feature type="domain" description="EamA" evidence="8">
    <location>
        <begin position="146"/>
        <end position="277"/>
    </location>
</feature>
<accession>A0A242Z7B1</accession>
<evidence type="ECO:0000313" key="10">
    <source>
        <dbReference type="Proteomes" id="UP000194945"/>
    </source>
</evidence>
<comment type="subcellular location">
    <subcellularLocation>
        <location evidence="1">Cell membrane</location>
        <topology evidence="1">Multi-pass membrane protein</topology>
    </subcellularLocation>
</comment>
<dbReference type="PANTHER" id="PTHR42920">
    <property type="entry name" value="OS03G0707200 PROTEIN-RELATED"/>
    <property type="match status" value="1"/>
</dbReference>
<dbReference type="InterPro" id="IPR037185">
    <property type="entry name" value="EmrE-like"/>
</dbReference>
<dbReference type="InterPro" id="IPR051258">
    <property type="entry name" value="Diverse_Substrate_Transporter"/>
</dbReference>
<evidence type="ECO:0000256" key="7">
    <source>
        <dbReference type="SAM" id="Phobius"/>
    </source>
</evidence>
<organism evidence="9 10">
    <name type="scientific">Bacillus wiedmannii</name>
    <dbReference type="NCBI Taxonomy" id="1890302"/>
    <lineage>
        <taxon>Bacteria</taxon>
        <taxon>Bacillati</taxon>
        <taxon>Bacillota</taxon>
        <taxon>Bacilli</taxon>
        <taxon>Bacillales</taxon>
        <taxon>Bacillaceae</taxon>
        <taxon>Bacillus</taxon>
        <taxon>Bacillus cereus group</taxon>
    </lineage>
</organism>
<dbReference type="Proteomes" id="UP000194945">
    <property type="component" value="Unassembled WGS sequence"/>
</dbReference>
<evidence type="ECO:0000256" key="6">
    <source>
        <dbReference type="ARBA" id="ARBA00023136"/>
    </source>
</evidence>
<feature type="transmembrane region" description="Helical" evidence="7">
    <location>
        <begin position="239"/>
        <end position="257"/>
    </location>
</feature>
<comment type="caution">
    <text evidence="9">The sequence shown here is derived from an EMBL/GenBank/DDBJ whole genome shotgun (WGS) entry which is preliminary data.</text>
</comment>
<feature type="transmembrane region" description="Helical" evidence="7">
    <location>
        <begin position="143"/>
        <end position="163"/>
    </location>
</feature>
<keyword evidence="6 7" id="KW-0472">Membrane</keyword>
<sequence length="318" mass="35160">MKLQLKADLGLLLVTFFWGASILLTKVGLEGIEEYNLIALRFIIAFLLSGLIFYKHLFKIDFKTVKYAFILASVLFIVYIFATFGTKYTSVSNAGFLLCLTVIFIPILSAIFLKHIPEKKVIVGIFLTIIGIGLLTLTSEFKIGNGDIFCILSALFYAIHVIITGSVTKHVNSIALGVIQLGFVGLFSLIFSFIIETPKLPSTTNSWLIILALSIFCTAVAFIVQVIAQQYTTPTHTGLIFSLEPVFSAGFAFVFTGETLTGKGYLGATLILVSVLIAEVDFKGLLRPNYKKIWNSYFAKVHKHTPKIFVCIIFTLLP</sequence>
<evidence type="ECO:0000256" key="4">
    <source>
        <dbReference type="ARBA" id="ARBA00022692"/>
    </source>
</evidence>
<dbReference type="AlphaFoldDB" id="A0A242Z7B1"/>
<protein>
    <submittedName>
        <fullName evidence="9">EamA family transporter</fullName>
    </submittedName>
</protein>
<keyword evidence="4 7" id="KW-0812">Transmembrane</keyword>
<dbReference type="Pfam" id="PF00892">
    <property type="entry name" value="EamA"/>
    <property type="match status" value="2"/>
</dbReference>
<evidence type="ECO:0000256" key="1">
    <source>
        <dbReference type="ARBA" id="ARBA00004651"/>
    </source>
</evidence>
<evidence type="ECO:0000256" key="5">
    <source>
        <dbReference type="ARBA" id="ARBA00022989"/>
    </source>
</evidence>
<feature type="transmembrane region" description="Helical" evidence="7">
    <location>
        <begin position="175"/>
        <end position="195"/>
    </location>
</feature>
<feature type="transmembrane region" description="Helical" evidence="7">
    <location>
        <begin position="263"/>
        <end position="282"/>
    </location>
</feature>
<evidence type="ECO:0000313" key="9">
    <source>
        <dbReference type="EMBL" id="OTX88616.1"/>
    </source>
</evidence>
<feature type="transmembrane region" description="Helical" evidence="7">
    <location>
        <begin position="9"/>
        <end position="29"/>
    </location>
</feature>